<evidence type="ECO:0000256" key="1">
    <source>
        <dbReference type="ARBA" id="ARBA00023002"/>
    </source>
</evidence>
<reference evidence="4" key="2">
    <citation type="submission" date="2020-04" db="EMBL/GenBank/DDBJ databases">
        <authorList>
            <consortium name="NCBI Genome Project"/>
        </authorList>
    </citation>
    <scope>NUCLEOTIDE SEQUENCE</scope>
    <source>
        <strain evidence="4">CBS 781.70</strain>
    </source>
</reference>
<accession>A0A6G1G9I6</accession>
<proteinExistence type="predicted"/>
<reference evidence="4" key="3">
    <citation type="submission" date="2025-04" db="UniProtKB">
        <authorList>
            <consortium name="RefSeq"/>
        </authorList>
    </citation>
    <scope>IDENTIFICATION</scope>
    <source>
        <strain evidence="4">CBS 781.70</strain>
    </source>
</reference>
<evidence type="ECO:0008006" key="5">
    <source>
        <dbReference type="Google" id="ProtNLM"/>
    </source>
</evidence>
<evidence type="ECO:0000313" key="4">
    <source>
        <dbReference type="RefSeq" id="XP_033536314.1"/>
    </source>
</evidence>
<dbReference type="Proteomes" id="UP000504638">
    <property type="component" value="Unplaced"/>
</dbReference>
<dbReference type="GeneID" id="54419420"/>
<dbReference type="Gene3D" id="3.90.180.10">
    <property type="entry name" value="Medium-chain alcohol dehydrogenases, catalytic domain"/>
    <property type="match status" value="1"/>
</dbReference>
<dbReference type="InterPro" id="IPR036291">
    <property type="entry name" value="NAD(P)-bd_dom_sf"/>
</dbReference>
<reference evidence="2 4" key="1">
    <citation type="submission" date="2020-01" db="EMBL/GenBank/DDBJ databases">
        <authorList>
            <consortium name="DOE Joint Genome Institute"/>
            <person name="Haridas S."/>
            <person name="Albert R."/>
            <person name="Binder M."/>
            <person name="Bloem J."/>
            <person name="Labutti K."/>
            <person name="Salamov A."/>
            <person name="Andreopoulos B."/>
            <person name="Baker S.E."/>
            <person name="Barry K."/>
            <person name="Bills G."/>
            <person name="Bluhm B.H."/>
            <person name="Cannon C."/>
            <person name="Castanera R."/>
            <person name="Culley D.E."/>
            <person name="Daum C."/>
            <person name="Ezra D."/>
            <person name="Gonzalez J.B."/>
            <person name="Henrissat B."/>
            <person name="Kuo A."/>
            <person name="Liang C."/>
            <person name="Lipzen A."/>
            <person name="Lutzoni F."/>
            <person name="Magnuson J."/>
            <person name="Mondo S."/>
            <person name="Nolan M."/>
            <person name="Ohm R."/>
            <person name="Pangilinan J."/>
            <person name="Park H.-J."/>
            <person name="Ramirez L."/>
            <person name="Alfaro M."/>
            <person name="Sun H."/>
            <person name="Tritt A."/>
            <person name="Yoshinaga Y."/>
            <person name="Zwiers L.-H."/>
            <person name="Turgeon B.G."/>
            <person name="Goodwin S.B."/>
            <person name="Spatafora J.W."/>
            <person name="Crous P.W."/>
            <person name="Grigoriev I.V."/>
        </authorList>
    </citation>
    <scope>NUCLEOTIDE SEQUENCE</scope>
    <source>
        <strain evidence="2 4">CBS 781.70</strain>
    </source>
</reference>
<keyword evidence="1" id="KW-0560">Oxidoreductase</keyword>
<dbReference type="SUPFAM" id="SSF51735">
    <property type="entry name" value="NAD(P)-binding Rossmann-fold domains"/>
    <property type="match status" value="1"/>
</dbReference>
<organism evidence="2">
    <name type="scientific">Eremomyces bilateralis CBS 781.70</name>
    <dbReference type="NCBI Taxonomy" id="1392243"/>
    <lineage>
        <taxon>Eukaryota</taxon>
        <taxon>Fungi</taxon>
        <taxon>Dikarya</taxon>
        <taxon>Ascomycota</taxon>
        <taxon>Pezizomycotina</taxon>
        <taxon>Dothideomycetes</taxon>
        <taxon>Dothideomycetes incertae sedis</taxon>
        <taxon>Eremomycetales</taxon>
        <taxon>Eremomycetaceae</taxon>
        <taxon>Eremomyces</taxon>
    </lineage>
</organism>
<protein>
    <recommendedName>
        <fullName evidence="5">NAD(P)-binding protein</fullName>
    </recommendedName>
</protein>
<evidence type="ECO:0000313" key="3">
    <source>
        <dbReference type="Proteomes" id="UP000504638"/>
    </source>
</evidence>
<dbReference type="Gene3D" id="3.40.50.720">
    <property type="entry name" value="NAD(P)-binding Rossmann-like Domain"/>
    <property type="match status" value="1"/>
</dbReference>
<dbReference type="AlphaFoldDB" id="A0A6G1G9I6"/>
<dbReference type="PANTHER" id="PTHR45348:SF5">
    <property type="entry name" value="OXIDOREDUCTASE, PUTATIVE (AFU_ORTHOLOGUE AFUA_8G01420)-RELATED"/>
    <property type="match status" value="1"/>
</dbReference>
<evidence type="ECO:0000313" key="2">
    <source>
        <dbReference type="EMBL" id="KAF1814683.1"/>
    </source>
</evidence>
<sequence length="239" mass="25586">MTAAVGLYQRLGLSPPWLPATTPTPLVIYGAASAVGAFALQFALKSNIHPLICVAGRGASFVESFIDRSKGDTVVDYRSGDEAVVKGIRDALQGKKLQYAYDAVSEKGSYQNITQVLEPNGKITLVLPEKNITQVLEPNGEITLVLPENKYENIPATVEQSITKVGAAHDDGKDFGFVFFRLIGKGLADGWFKPHPHEVRKGGLAGIEGALSDLLEGKASAVKYVFRIADTVGVEKSSL</sequence>
<gene>
    <name evidence="2 4" type="ORF">P152DRAFT_455728</name>
</gene>
<keyword evidence="3" id="KW-1185">Reference proteome</keyword>
<dbReference type="PANTHER" id="PTHR45348">
    <property type="entry name" value="HYPOTHETICAL OXIDOREDUCTASE (EUROFUNG)"/>
    <property type="match status" value="1"/>
</dbReference>
<dbReference type="EMBL" id="ML975152">
    <property type="protein sequence ID" value="KAF1814683.1"/>
    <property type="molecule type" value="Genomic_DNA"/>
</dbReference>
<dbReference type="OrthoDB" id="3233595at2759"/>
<dbReference type="RefSeq" id="XP_033536314.1">
    <property type="nucleotide sequence ID" value="XM_033678850.1"/>
</dbReference>
<dbReference type="GO" id="GO:0016651">
    <property type="term" value="F:oxidoreductase activity, acting on NAD(P)H"/>
    <property type="evidence" value="ECO:0007669"/>
    <property type="project" value="InterPro"/>
</dbReference>
<name>A0A6G1G9I6_9PEZI</name>
<dbReference type="InterPro" id="IPR047122">
    <property type="entry name" value="Trans-enoyl_RdTase-like"/>
</dbReference>